<dbReference type="eggNOG" id="COG0463">
    <property type="taxonomic scope" value="Bacteria"/>
</dbReference>
<dbReference type="CDD" id="cd02511">
    <property type="entry name" value="Beta4Glucosyltransferase"/>
    <property type="match status" value="1"/>
</dbReference>
<sequence>MSTDRTVELANELGAKVTQRAFDGYARQRNAGLHQINYKHPWVLILDADEIVPEALRIEMETFVSSAPEGVVACRIRRRDFFMGRWLKHAQMSPFFVRLVMPNRVRYEREVNEVLIADGEIVDLKNPFDHFPFSKGITHWVDKHNRYSSMEAQELVRQRAAHKPSLKSALFERDFNNRRVAQKAIFYRMPLRPLVKWLFLVIAKRAFLDGKPGMTYARLMMIYEYLIDLKAKEIESS</sequence>
<dbReference type="InterPro" id="IPR029044">
    <property type="entry name" value="Nucleotide-diphossugar_trans"/>
</dbReference>
<dbReference type="Proteomes" id="UP000027982">
    <property type="component" value="Chromosome"/>
</dbReference>
<dbReference type="AlphaFoldDB" id="A0A068NT03"/>
<protein>
    <submittedName>
        <fullName evidence="2">Glycosyl transferase, group 2 family</fullName>
    </submittedName>
</protein>
<evidence type="ECO:0000259" key="1">
    <source>
        <dbReference type="Pfam" id="PF00535"/>
    </source>
</evidence>
<dbReference type="HOGENOM" id="CLU_065962_0_0_0"/>
<evidence type="ECO:0000313" key="2">
    <source>
        <dbReference type="EMBL" id="AIE86663.1"/>
    </source>
</evidence>
<dbReference type="PANTHER" id="PTHR43630">
    <property type="entry name" value="POLY-BETA-1,6-N-ACETYL-D-GLUCOSAMINE SYNTHASE"/>
    <property type="match status" value="1"/>
</dbReference>
<dbReference type="GO" id="GO:0016740">
    <property type="term" value="F:transferase activity"/>
    <property type="evidence" value="ECO:0007669"/>
    <property type="project" value="UniProtKB-KW"/>
</dbReference>
<dbReference type="PANTHER" id="PTHR43630:SF2">
    <property type="entry name" value="GLYCOSYLTRANSFERASE"/>
    <property type="match status" value="1"/>
</dbReference>
<reference evidence="2 3" key="1">
    <citation type="journal article" date="2014" name="PLoS ONE">
        <title>The first complete genome sequence of the class fimbriimonadia in the phylum armatimonadetes.</title>
        <authorList>
            <person name="Hu Z.Y."/>
            <person name="Wang Y.Z."/>
            <person name="Im W.T."/>
            <person name="Wang S.Y."/>
            <person name="Zhao G.P."/>
            <person name="Zheng H.J."/>
            <person name="Quan Z.X."/>
        </authorList>
    </citation>
    <scope>NUCLEOTIDE SEQUENCE [LARGE SCALE GENOMIC DNA]</scope>
    <source>
        <strain evidence="2">Gsoil 348</strain>
    </source>
</reference>
<dbReference type="SUPFAM" id="SSF53448">
    <property type="entry name" value="Nucleotide-diphospho-sugar transferases"/>
    <property type="match status" value="1"/>
</dbReference>
<dbReference type="Pfam" id="PF00535">
    <property type="entry name" value="Glycos_transf_2"/>
    <property type="match status" value="1"/>
</dbReference>
<dbReference type="InterPro" id="IPR001173">
    <property type="entry name" value="Glyco_trans_2-like"/>
</dbReference>
<evidence type="ECO:0000313" key="3">
    <source>
        <dbReference type="Proteomes" id="UP000027982"/>
    </source>
</evidence>
<proteinExistence type="predicted"/>
<organism evidence="2 3">
    <name type="scientific">Fimbriimonas ginsengisoli Gsoil 348</name>
    <dbReference type="NCBI Taxonomy" id="661478"/>
    <lineage>
        <taxon>Bacteria</taxon>
        <taxon>Bacillati</taxon>
        <taxon>Armatimonadota</taxon>
        <taxon>Fimbriimonadia</taxon>
        <taxon>Fimbriimonadales</taxon>
        <taxon>Fimbriimonadaceae</taxon>
        <taxon>Fimbriimonas</taxon>
    </lineage>
</organism>
<accession>A0A068NT03</accession>
<name>A0A068NT03_FIMGI</name>
<feature type="domain" description="Glycosyltransferase 2-like" evidence="1">
    <location>
        <begin position="2"/>
        <end position="97"/>
    </location>
</feature>
<dbReference type="STRING" id="661478.OP10G_3295"/>
<keyword evidence="2" id="KW-0808">Transferase</keyword>
<gene>
    <name evidence="2" type="ORF">OP10G_3295</name>
</gene>
<keyword evidence="3" id="KW-1185">Reference proteome</keyword>
<dbReference type="EMBL" id="CP007139">
    <property type="protein sequence ID" value="AIE86663.1"/>
    <property type="molecule type" value="Genomic_DNA"/>
</dbReference>
<dbReference type="KEGG" id="fgi:OP10G_3295"/>
<dbReference type="Gene3D" id="3.90.550.10">
    <property type="entry name" value="Spore Coat Polysaccharide Biosynthesis Protein SpsA, Chain A"/>
    <property type="match status" value="1"/>
</dbReference>